<dbReference type="EMBL" id="LSSK01000839">
    <property type="protein sequence ID" value="OMH81718.1"/>
    <property type="molecule type" value="Genomic_DNA"/>
</dbReference>
<keyword evidence="3" id="KW-1185">Reference proteome</keyword>
<gene>
    <name evidence="2" type="ORF">AX774_g4216</name>
    <name evidence="1" type="ORF">AX774_g4825</name>
</gene>
<evidence type="ECO:0000313" key="2">
    <source>
        <dbReference type="EMBL" id="OMH82304.1"/>
    </source>
</evidence>
<evidence type="ECO:0000313" key="1">
    <source>
        <dbReference type="EMBL" id="OMH81718.1"/>
    </source>
</evidence>
<reference evidence="1" key="1">
    <citation type="submission" date="2017-01" db="EMBL/GenBank/DDBJ databases">
        <authorList>
            <person name="Mah S.A."/>
            <person name="Swanson W.J."/>
            <person name="Moy G.W."/>
            <person name="Vacquier V.D."/>
        </authorList>
    </citation>
    <scope>NUCLEOTIDE SEQUENCE [LARGE SCALE GENOMIC DNA]</scope>
    <source>
        <strain evidence="1">COL-18-3</strain>
    </source>
</reference>
<organism evidence="1 3">
    <name type="scientific">Zancudomyces culisetae</name>
    <name type="common">Gut fungus</name>
    <name type="synonym">Smittium culisetae</name>
    <dbReference type="NCBI Taxonomy" id="1213189"/>
    <lineage>
        <taxon>Eukaryota</taxon>
        <taxon>Fungi</taxon>
        <taxon>Fungi incertae sedis</taxon>
        <taxon>Zoopagomycota</taxon>
        <taxon>Kickxellomycotina</taxon>
        <taxon>Harpellomycetes</taxon>
        <taxon>Harpellales</taxon>
        <taxon>Legeriomycetaceae</taxon>
        <taxon>Zancudomyces</taxon>
    </lineage>
</organism>
<dbReference type="AlphaFoldDB" id="A0A1R1PL65"/>
<evidence type="ECO:0000313" key="3">
    <source>
        <dbReference type="Proteomes" id="UP000188320"/>
    </source>
</evidence>
<reference evidence="3" key="2">
    <citation type="submission" date="2017-01" db="EMBL/GenBank/DDBJ databases">
        <authorList>
            <person name="Wang Y."/>
            <person name="White M."/>
            <person name="Kvist S."/>
            <person name="Moncalvo J.-M."/>
        </authorList>
    </citation>
    <scope>NUCLEOTIDE SEQUENCE [LARGE SCALE GENOMIC DNA]</scope>
    <source>
        <strain evidence="3">COL-18-3</strain>
    </source>
</reference>
<dbReference type="EMBL" id="LSSK01000696">
    <property type="protein sequence ID" value="OMH82304.1"/>
    <property type="molecule type" value="Genomic_DNA"/>
</dbReference>
<accession>A0A1R1PL65</accession>
<comment type="caution">
    <text evidence="1">The sequence shown here is derived from an EMBL/GenBank/DDBJ whole genome shotgun (WGS) entry which is preliminary data.</text>
</comment>
<name>A0A1R1PL65_ZANCU</name>
<protein>
    <submittedName>
        <fullName evidence="1">Uncharacterized protein</fullName>
    </submittedName>
</protein>
<sequence length="124" mass="13282">MSFSTSVSRSSMSVFRLLRLISCTIFGKSSSKSFSKTFSIFLCISLSTLLKLAKLLSTFTETIGLFLKTSVTPPRLDTDNTIIPLSLTSEIFRNMGTINGSPAATISILGNVGRSCSYSGTGFA</sequence>
<dbReference type="Proteomes" id="UP000188320">
    <property type="component" value="Unassembled WGS sequence"/>
</dbReference>
<proteinExistence type="predicted"/>